<keyword evidence="1" id="KW-1133">Transmembrane helix</keyword>
<accession>A0A2T4CY69</accession>
<evidence type="ECO:0000256" key="1">
    <source>
        <dbReference type="SAM" id="Phobius"/>
    </source>
</evidence>
<name>A0A2T4CY69_9GAMM</name>
<evidence type="ECO:0000313" key="2">
    <source>
        <dbReference type="EMBL" id="PTB86490.1"/>
    </source>
</evidence>
<proteinExistence type="predicted"/>
<gene>
    <name evidence="2" type="ORF">C9940_02135</name>
</gene>
<organism evidence="2">
    <name type="scientific">Pseudidiomarina aestuarii</name>
    <dbReference type="NCBI Taxonomy" id="624146"/>
    <lineage>
        <taxon>Bacteria</taxon>
        <taxon>Pseudomonadati</taxon>
        <taxon>Pseudomonadota</taxon>
        <taxon>Gammaproteobacteria</taxon>
        <taxon>Alteromonadales</taxon>
        <taxon>Idiomarinaceae</taxon>
        <taxon>Pseudidiomarina</taxon>
    </lineage>
</organism>
<sequence length="162" mass="18307">MQSIKNYLVWIGLAITLLMVYLVEQQEEDVETVEVRAPESVQIQPLQTTQIDNTDDDVQLRKPIIETPGNLFEVPKIAEPEMPVDPQPAQAMMPTNPYVYVGKLIEDGEMRVFLTNGQKNYVVKTGDTLEDTWQVKSIESTEMILFNLPTQTQVSVQIGALL</sequence>
<reference evidence="2" key="1">
    <citation type="submission" date="2018-03" db="EMBL/GenBank/DDBJ databases">
        <title>Cross-interface Injection: A General Nanoliter Liquid Handling Method Applied to Single Cells Genome Amplification Automated Nanoliter Liquid Handling Applied to Single Cell Multiple Displacement Amplification.</title>
        <authorList>
            <person name="Yun J."/>
            <person name="Xu P."/>
            <person name="Xu J."/>
            <person name="Dai X."/>
            <person name="Wang Y."/>
            <person name="Zheng X."/>
            <person name="Cao C."/>
            <person name="Yi Q."/>
            <person name="Zhu Y."/>
            <person name="Wang L."/>
            <person name="Dong Z."/>
            <person name="Huang Y."/>
            <person name="Huang L."/>
            <person name="Du W."/>
        </authorList>
    </citation>
    <scope>NUCLEOTIDE SEQUENCE [LARGE SCALE GENOMIC DNA]</scope>
    <source>
        <strain evidence="2">Z-D3-2</strain>
    </source>
</reference>
<dbReference type="AlphaFoldDB" id="A0A2T4CY69"/>
<comment type="caution">
    <text evidence="2">The sequence shown here is derived from an EMBL/GenBank/DDBJ whole genome shotgun (WGS) entry which is preliminary data.</text>
</comment>
<keyword evidence="1" id="KW-0472">Membrane</keyword>
<dbReference type="EMBL" id="PYVN01000014">
    <property type="protein sequence ID" value="PTB86490.1"/>
    <property type="molecule type" value="Genomic_DNA"/>
</dbReference>
<protein>
    <submittedName>
        <fullName evidence="2">Uncharacterized protein</fullName>
    </submittedName>
</protein>
<keyword evidence="1" id="KW-0812">Transmembrane</keyword>
<feature type="transmembrane region" description="Helical" evidence="1">
    <location>
        <begin position="7"/>
        <end position="23"/>
    </location>
</feature>